<organism evidence="2 3">
    <name type="scientific">Palleronia caenipelagi</name>
    <dbReference type="NCBI Taxonomy" id="2489174"/>
    <lineage>
        <taxon>Bacteria</taxon>
        <taxon>Pseudomonadati</taxon>
        <taxon>Pseudomonadota</taxon>
        <taxon>Alphaproteobacteria</taxon>
        <taxon>Rhodobacterales</taxon>
        <taxon>Roseobacteraceae</taxon>
        <taxon>Palleronia</taxon>
    </lineage>
</organism>
<feature type="chain" id="PRO_5022149746" evidence="1">
    <location>
        <begin position="21"/>
        <end position="133"/>
    </location>
</feature>
<keyword evidence="3" id="KW-1185">Reference proteome</keyword>
<dbReference type="OrthoDB" id="9130422at2"/>
<evidence type="ECO:0000256" key="1">
    <source>
        <dbReference type="SAM" id="SignalP"/>
    </source>
</evidence>
<dbReference type="Pfam" id="PF16156">
    <property type="entry name" value="DUF4864"/>
    <property type="match status" value="1"/>
</dbReference>
<dbReference type="AlphaFoldDB" id="A0A547Q5T2"/>
<gene>
    <name evidence="2" type="ORF">FEV53_08285</name>
</gene>
<reference evidence="2 3" key="1">
    <citation type="submission" date="2019-06" db="EMBL/GenBank/DDBJ databases">
        <title>Paenimaribius caenipelagi gen. nov., sp. nov., isolated from a tidal flat.</title>
        <authorList>
            <person name="Yoon J.-H."/>
        </authorList>
    </citation>
    <scope>NUCLEOTIDE SEQUENCE [LARGE SCALE GENOMIC DNA]</scope>
    <source>
        <strain evidence="2 3">JBTF-M29</strain>
    </source>
</reference>
<dbReference type="EMBL" id="VFSV01000010">
    <property type="protein sequence ID" value="TRD21729.1"/>
    <property type="molecule type" value="Genomic_DNA"/>
</dbReference>
<name>A0A547Q5T2_9RHOB</name>
<comment type="caution">
    <text evidence="2">The sequence shown here is derived from an EMBL/GenBank/DDBJ whole genome shotgun (WGS) entry which is preliminary data.</text>
</comment>
<protein>
    <submittedName>
        <fullName evidence="2">DUF4864 domain-containing protein</fullName>
    </submittedName>
</protein>
<evidence type="ECO:0000313" key="3">
    <source>
        <dbReference type="Proteomes" id="UP000318590"/>
    </source>
</evidence>
<dbReference type="Proteomes" id="UP000318590">
    <property type="component" value="Unassembled WGS sequence"/>
</dbReference>
<proteinExistence type="predicted"/>
<evidence type="ECO:0000313" key="2">
    <source>
        <dbReference type="EMBL" id="TRD21729.1"/>
    </source>
</evidence>
<keyword evidence="1" id="KW-0732">Signal</keyword>
<accession>A0A547Q5T2</accession>
<dbReference type="RefSeq" id="WP_142834338.1">
    <property type="nucleotide sequence ID" value="NZ_VFSV01000010.1"/>
</dbReference>
<dbReference type="InterPro" id="IPR032347">
    <property type="entry name" value="DUF4864"/>
</dbReference>
<sequence>MRLTVLLAGMIPALTAPAMAEDTALTAVISAQIDAFLADDMVTAFGYASPMIRDMFGSAENFGRMVRQGYPMVYRPTEVQFLGVKDLGSVLRQRVLIRDSGGATHLLDYDMIRVGTDWRINGVHLIEAPGIGV</sequence>
<feature type="signal peptide" evidence="1">
    <location>
        <begin position="1"/>
        <end position="20"/>
    </location>
</feature>